<dbReference type="InterPro" id="IPR017972">
    <property type="entry name" value="Cyt_P450_CS"/>
</dbReference>
<comment type="similarity">
    <text evidence="2 9">Belongs to the cytochrome P450 family.</text>
</comment>
<dbReference type="InterPro" id="IPR050121">
    <property type="entry name" value="Cytochrome_P450_monoxygenase"/>
</dbReference>
<evidence type="ECO:0000256" key="7">
    <source>
        <dbReference type="ARBA" id="ARBA00023033"/>
    </source>
</evidence>
<evidence type="ECO:0000256" key="6">
    <source>
        <dbReference type="ARBA" id="ARBA00023004"/>
    </source>
</evidence>
<dbReference type="STRING" id="100787.A0A0G4M6W1"/>
<name>A0A0G4M6W1_VERLO</name>
<dbReference type="PROSITE" id="PS00086">
    <property type="entry name" value="CYTOCHROME_P450"/>
    <property type="match status" value="1"/>
</dbReference>
<evidence type="ECO:0000256" key="8">
    <source>
        <dbReference type="PIRSR" id="PIRSR602403-1"/>
    </source>
</evidence>
<dbReference type="AlphaFoldDB" id="A0A0G4M6W1"/>
<dbReference type="InterPro" id="IPR001128">
    <property type="entry name" value="Cyt_P450"/>
</dbReference>
<evidence type="ECO:0008006" key="15">
    <source>
        <dbReference type="Google" id="ProtNLM"/>
    </source>
</evidence>
<keyword evidence="7 9" id="KW-0503">Monooxygenase</keyword>
<proteinExistence type="inferred from homology"/>
<keyword evidence="4 8" id="KW-0479">Metal-binding</keyword>
<keyword evidence="5 9" id="KW-0560">Oxidoreductase</keyword>
<keyword evidence="6 8" id="KW-0408">Iron</keyword>
<keyword evidence="3 8" id="KW-0349">Heme</keyword>
<keyword evidence="10" id="KW-0812">Transmembrane</keyword>
<evidence type="ECO:0000256" key="3">
    <source>
        <dbReference type="ARBA" id="ARBA00022617"/>
    </source>
</evidence>
<dbReference type="InterPro" id="IPR036396">
    <property type="entry name" value="Cyt_P450_sf"/>
</dbReference>
<reference evidence="13 14" key="1">
    <citation type="submission" date="2015-05" db="EMBL/GenBank/DDBJ databases">
        <authorList>
            <person name="Fogelqvist Johan"/>
        </authorList>
    </citation>
    <scope>NUCLEOTIDE SEQUENCE [LARGE SCALE GENOMIC DNA]</scope>
    <source>
        <strain evidence="12">VL1</strain>
        <strain evidence="11">VL2</strain>
    </source>
</reference>
<dbReference type="GO" id="GO:0020037">
    <property type="term" value="F:heme binding"/>
    <property type="evidence" value="ECO:0007669"/>
    <property type="project" value="InterPro"/>
</dbReference>
<evidence type="ECO:0000313" key="13">
    <source>
        <dbReference type="Proteomes" id="UP000044602"/>
    </source>
</evidence>
<organism evidence="12 13">
    <name type="scientific">Verticillium longisporum</name>
    <name type="common">Verticillium dahliae var. longisporum</name>
    <dbReference type="NCBI Taxonomy" id="100787"/>
    <lineage>
        <taxon>Eukaryota</taxon>
        <taxon>Fungi</taxon>
        <taxon>Dikarya</taxon>
        <taxon>Ascomycota</taxon>
        <taxon>Pezizomycotina</taxon>
        <taxon>Sordariomycetes</taxon>
        <taxon>Hypocreomycetidae</taxon>
        <taxon>Glomerellales</taxon>
        <taxon>Plectosphaerellaceae</taxon>
        <taxon>Verticillium</taxon>
    </lineage>
</organism>
<keyword evidence="13" id="KW-1185">Reference proteome</keyword>
<feature type="transmembrane region" description="Helical" evidence="10">
    <location>
        <begin position="20"/>
        <end position="41"/>
    </location>
</feature>
<dbReference type="Proteomes" id="UP000045706">
    <property type="component" value="Unassembled WGS sequence"/>
</dbReference>
<evidence type="ECO:0000256" key="1">
    <source>
        <dbReference type="ARBA" id="ARBA00001971"/>
    </source>
</evidence>
<dbReference type="Gene3D" id="1.10.630.10">
    <property type="entry name" value="Cytochrome P450"/>
    <property type="match status" value="1"/>
</dbReference>
<dbReference type="EMBL" id="CVQH01021306">
    <property type="protein sequence ID" value="CRK29932.1"/>
    <property type="molecule type" value="Genomic_DNA"/>
</dbReference>
<feature type="transmembrane region" description="Helical" evidence="10">
    <location>
        <begin position="321"/>
        <end position="343"/>
    </location>
</feature>
<comment type="cofactor">
    <cofactor evidence="1 8">
        <name>heme</name>
        <dbReference type="ChEBI" id="CHEBI:30413"/>
    </cofactor>
</comment>
<dbReference type="GO" id="GO:0004497">
    <property type="term" value="F:monooxygenase activity"/>
    <property type="evidence" value="ECO:0007669"/>
    <property type="project" value="UniProtKB-KW"/>
</dbReference>
<keyword evidence="10" id="KW-0472">Membrane</keyword>
<accession>A0A0G4M6W1</accession>
<dbReference type="EMBL" id="CVQI01012224">
    <property type="protein sequence ID" value="CRK21710.1"/>
    <property type="molecule type" value="Genomic_DNA"/>
</dbReference>
<dbReference type="Proteomes" id="UP000044602">
    <property type="component" value="Unassembled WGS sequence"/>
</dbReference>
<evidence type="ECO:0000313" key="11">
    <source>
        <dbReference type="EMBL" id="CRK21710.1"/>
    </source>
</evidence>
<evidence type="ECO:0000256" key="9">
    <source>
        <dbReference type="RuleBase" id="RU000461"/>
    </source>
</evidence>
<dbReference type="PRINTS" id="PR00465">
    <property type="entry name" value="EP450IV"/>
</dbReference>
<dbReference type="PANTHER" id="PTHR24305:SF157">
    <property type="entry name" value="N-ACETYLTRYPTOPHAN 6-HYDROXYLASE IVOC-RELATED"/>
    <property type="match status" value="1"/>
</dbReference>
<evidence type="ECO:0000313" key="12">
    <source>
        <dbReference type="EMBL" id="CRK29932.1"/>
    </source>
</evidence>
<evidence type="ECO:0000256" key="4">
    <source>
        <dbReference type="ARBA" id="ARBA00022723"/>
    </source>
</evidence>
<dbReference type="PANTHER" id="PTHR24305">
    <property type="entry name" value="CYTOCHROME P450"/>
    <property type="match status" value="1"/>
</dbReference>
<protein>
    <recommendedName>
        <fullName evidence="15">Trichodiene oxygenase</fullName>
    </recommendedName>
</protein>
<dbReference type="Pfam" id="PF00067">
    <property type="entry name" value="p450"/>
    <property type="match status" value="1"/>
</dbReference>
<evidence type="ECO:0000313" key="14">
    <source>
        <dbReference type="Proteomes" id="UP000045706"/>
    </source>
</evidence>
<feature type="binding site" description="axial binding residue" evidence="8">
    <location>
        <position position="484"/>
    </location>
    <ligand>
        <name>heme</name>
        <dbReference type="ChEBI" id="CHEBI:30413"/>
    </ligand>
    <ligandPart>
        <name>Fe</name>
        <dbReference type="ChEBI" id="CHEBI:18248"/>
    </ligandPart>
</feature>
<evidence type="ECO:0000256" key="2">
    <source>
        <dbReference type="ARBA" id="ARBA00010617"/>
    </source>
</evidence>
<dbReference type="GO" id="GO:0005506">
    <property type="term" value="F:iron ion binding"/>
    <property type="evidence" value="ECO:0007669"/>
    <property type="project" value="InterPro"/>
</dbReference>
<dbReference type="InterPro" id="IPR002403">
    <property type="entry name" value="Cyt_P450_E_grp-IV"/>
</dbReference>
<dbReference type="CDD" id="cd11062">
    <property type="entry name" value="CYP58-like"/>
    <property type="match status" value="1"/>
</dbReference>
<evidence type="ECO:0000256" key="5">
    <source>
        <dbReference type="ARBA" id="ARBA00023002"/>
    </source>
</evidence>
<dbReference type="GO" id="GO:0016705">
    <property type="term" value="F:oxidoreductase activity, acting on paired donors, with incorporation or reduction of molecular oxygen"/>
    <property type="evidence" value="ECO:0007669"/>
    <property type="project" value="InterPro"/>
</dbReference>
<evidence type="ECO:0000256" key="10">
    <source>
        <dbReference type="SAM" id="Phobius"/>
    </source>
</evidence>
<dbReference type="SUPFAM" id="SSF48264">
    <property type="entry name" value="Cytochrome P450"/>
    <property type="match status" value="1"/>
</dbReference>
<gene>
    <name evidence="12" type="ORF">BN1708_005071</name>
    <name evidence="11" type="ORF">BN1723_002825</name>
</gene>
<keyword evidence="10" id="KW-1133">Transmembrane helix</keyword>
<sequence>MGDSFLMRLLHHDDGRPNWTHVVLVGLLVLLAVRAVGLVFYRLYWHPLAKYPGPRLAAATQWYETYYSIIKSGQFPFEIQRMHEKYGPVVRVTPDEIHVDDPTFYEVLFSPTDMVDKLPFLTAAGNLPGVVSFSTLGEFHRPRRQAVSPFFTRAKVLDNFASMKGAIRSVANRFSHRLSTEFAGKNITVNIRHMLASIATDMIWEIVFCQPSHFIDAPDFGHPFPMSFEGALGTTHWNSHFPWLMNMLGLLPESLIVWAWPTMRSNIEWRAAIKAQVDKIIDPRNKDAFDNSPDRTLVHQLTDPKIPADVRQTERVILENINIVGASMGAVVWTMTTGMYHILAEPTILKRLQQELKDAIPDDSHDLPDLRELEKLEYLRACIDESLRLAFGPMQRLTRIRPNKALTYGDYVFDAKTPLAMDVWHMHTNEALFPEPMRFNPDRWLGQPTVDEGADPLVPGGVKPQKTRPLSYYMRAFSGGTRGCFGDHLSRGVITITFATLFRRHEMHLHHSTSFERDVKVHMDKFLARPKKDSKGVFIVVDK</sequence>